<dbReference type="InterPro" id="IPR024717">
    <property type="entry name" value="NapC/NirT/NrfH"/>
</dbReference>
<keyword evidence="5 12" id="KW-0349">Heme</keyword>
<evidence type="ECO:0000256" key="3">
    <source>
        <dbReference type="ARBA" id="ARBA00022448"/>
    </source>
</evidence>
<dbReference type="InterPro" id="IPR005126">
    <property type="entry name" value="NapC/NirT_cyt_c_N"/>
</dbReference>
<proteinExistence type="inferred from homology"/>
<evidence type="ECO:0000256" key="12">
    <source>
        <dbReference type="PIRNR" id="PIRNR000013"/>
    </source>
</evidence>
<keyword evidence="8 12" id="KW-0249">Electron transport</keyword>
<organism evidence="14 15">
    <name type="scientific">Candidatus Litorirhabdus singularis</name>
    <dbReference type="NCBI Taxonomy" id="2518993"/>
    <lineage>
        <taxon>Bacteria</taxon>
        <taxon>Pseudomonadati</taxon>
        <taxon>Pseudomonadota</taxon>
        <taxon>Gammaproteobacteria</taxon>
        <taxon>Cellvibrionales</taxon>
        <taxon>Halieaceae</taxon>
        <taxon>Candidatus Litorirhabdus</taxon>
    </lineage>
</organism>
<accession>A0ABT3TJN0</accession>
<name>A0ABT3TJN0_9GAMM</name>
<sequence>MSSLQRLKEFLLRPSARFSVLALLVTGLVAGVFAVVTFETALHATSTEEFCTSCHEMADNAGMMLVGTTHFENKSGVRPTCSDCHVPQEFVPKMIRKVEAAREVWGSITGVIDTPEKYAAHAPVMKAREIARLKANDSQECRNCHDVEKMLWSAQTAKAQQYHRQGNEEGKTCVDCHAGLTHTPAEQQAPAQL</sequence>
<evidence type="ECO:0000313" key="14">
    <source>
        <dbReference type="EMBL" id="MCX2982525.1"/>
    </source>
</evidence>
<reference evidence="14" key="1">
    <citation type="submission" date="2019-02" db="EMBL/GenBank/DDBJ databases">
        <authorList>
            <person name="Li S.-H."/>
        </authorList>
    </citation>
    <scope>NUCLEOTIDE SEQUENCE</scope>
    <source>
        <strain evidence="14">IMCC14734</strain>
    </source>
</reference>
<keyword evidence="7 12" id="KW-0479">Metal-binding</keyword>
<comment type="caution">
    <text evidence="14">The sequence shown here is derived from an EMBL/GenBank/DDBJ whole genome shotgun (WGS) entry which is preliminary data.</text>
</comment>
<keyword evidence="9" id="KW-1133">Transmembrane helix</keyword>
<evidence type="ECO:0000256" key="8">
    <source>
        <dbReference type="ARBA" id="ARBA00022982"/>
    </source>
</evidence>
<comment type="subcellular location">
    <subcellularLocation>
        <location evidence="1">Cell membrane</location>
        <topology evidence="1">Single-pass membrane protein</topology>
    </subcellularLocation>
</comment>
<dbReference type="PANTHER" id="PTHR30333">
    <property type="entry name" value="CYTOCHROME C-TYPE PROTEIN"/>
    <property type="match status" value="1"/>
</dbReference>
<keyword evidence="4" id="KW-1003">Cell membrane</keyword>
<dbReference type="PANTHER" id="PTHR30333:SF1">
    <property type="entry name" value="CYTOCHROME C-TYPE PROTEIN NAPC"/>
    <property type="match status" value="1"/>
</dbReference>
<keyword evidence="15" id="KW-1185">Reference proteome</keyword>
<evidence type="ECO:0000259" key="13">
    <source>
        <dbReference type="Pfam" id="PF03264"/>
    </source>
</evidence>
<keyword evidence="3 12" id="KW-0813">Transport</keyword>
<dbReference type="Pfam" id="PF03264">
    <property type="entry name" value="Cytochrom_NNT"/>
    <property type="match status" value="1"/>
</dbReference>
<dbReference type="SUPFAM" id="SSF48695">
    <property type="entry name" value="Multiheme cytochromes"/>
    <property type="match status" value="1"/>
</dbReference>
<dbReference type="EMBL" id="SHNN01000003">
    <property type="protein sequence ID" value="MCX2982525.1"/>
    <property type="molecule type" value="Genomic_DNA"/>
</dbReference>
<evidence type="ECO:0000256" key="4">
    <source>
        <dbReference type="ARBA" id="ARBA00022475"/>
    </source>
</evidence>
<dbReference type="RefSeq" id="WP_279246538.1">
    <property type="nucleotide sequence ID" value="NZ_SHNN01000003.1"/>
</dbReference>
<keyword evidence="10 12" id="KW-0408">Iron</keyword>
<comment type="similarity">
    <text evidence="2">Belongs to the NapC/NirT/NrfH family.</text>
</comment>
<comment type="PTM">
    <text evidence="12">Binds 4 heme groups per subunit.</text>
</comment>
<evidence type="ECO:0000256" key="10">
    <source>
        <dbReference type="ARBA" id="ARBA00023004"/>
    </source>
</evidence>
<keyword evidence="11" id="KW-0472">Membrane</keyword>
<evidence type="ECO:0000313" key="15">
    <source>
        <dbReference type="Proteomes" id="UP001143362"/>
    </source>
</evidence>
<evidence type="ECO:0000256" key="1">
    <source>
        <dbReference type="ARBA" id="ARBA00004162"/>
    </source>
</evidence>
<feature type="domain" description="NapC/NirT cytochrome c N-terminal" evidence="13">
    <location>
        <begin position="14"/>
        <end position="185"/>
    </location>
</feature>
<evidence type="ECO:0000256" key="5">
    <source>
        <dbReference type="ARBA" id="ARBA00022617"/>
    </source>
</evidence>
<dbReference type="InterPro" id="IPR038266">
    <property type="entry name" value="NapC/NirT_cytc_sf"/>
</dbReference>
<dbReference type="Proteomes" id="UP001143362">
    <property type="component" value="Unassembled WGS sequence"/>
</dbReference>
<dbReference type="Gene3D" id="1.10.3820.10">
    <property type="entry name" value="Di-heme elbow motif domain"/>
    <property type="match status" value="1"/>
</dbReference>
<keyword evidence="6" id="KW-0812">Transmembrane</keyword>
<evidence type="ECO:0000256" key="2">
    <source>
        <dbReference type="ARBA" id="ARBA00007395"/>
    </source>
</evidence>
<dbReference type="PIRSF" id="PIRSF000013">
    <property type="entry name" value="4_hem_cytochrm_NapC"/>
    <property type="match status" value="1"/>
</dbReference>
<evidence type="ECO:0000256" key="6">
    <source>
        <dbReference type="ARBA" id="ARBA00022692"/>
    </source>
</evidence>
<dbReference type="InterPro" id="IPR051174">
    <property type="entry name" value="Cytochrome_c-type_ET"/>
</dbReference>
<evidence type="ECO:0000256" key="11">
    <source>
        <dbReference type="ARBA" id="ARBA00023136"/>
    </source>
</evidence>
<evidence type="ECO:0000256" key="9">
    <source>
        <dbReference type="ARBA" id="ARBA00022989"/>
    </source>
</evidence>
<dbReference type="InterPro" id="IPR036280">
    <property type="entry name" value="Multihaem_cyt_sf"/>
</dbReference>
<gene>
    <name evidence="14" type="ORF">EYC98_16810</name>
</gene>
<protein>
    <recommendedName>
        <fullName evidence="12">Cytochrome c-type protein</fullName>
    </recommendedName>
</protein>
<evidence type="ECO:0000256" key="7">
    <source>
        <dbReference type="ARBA" id="ARBA00022723"/>
    </source>
</evidence>